<name>A0AAE1SFY0_9SOLA</name>
<dbReference type="EMBL" id="JAVYJV010000005">
    <property type="protein sequence ID" value="KAK4370019.1"/>
    <property type="molecule type" value="Genomic_DNA"/>
</dbReference>
<dbReference type="PANTHER" id="PTHR31973:SF189">
    <property type="entry name" value="TRANSPOSASE, MUDR, PLANT, MULE TRANSPOSASE DOMAIN PROTEIN-RELATED"/>
    <property type="match status" value="1"/>
</dbReference>
<keyword evidence="2" id="KW-1185">Reference proteome</keyword>
<protein>
    <submittedName>
        <fullName evidence="1">Uncharacterized protein</fullName>
    </submittedName>
</protein>
<sequence>MEEVGMLFKDMEEGRQVVNYYALANKMALRISKADTCMVVRRGVPLANVATLAQYFKNKLQNNPKYKLKDIRGELEFDFRLNVSQSKLKRAKNMILEKLEGSFVDDYNKLEAYGQEIRQSN</sequence>
<proteinExistence type="predicted"/>
<accession>A0AAE1SFY0</accession>
<evidence type="ECO:0000313" key="2">
    <source>
        <dbReference type="Proteomes" id="UP001291623"/>
    </source>
</evidence>
<gene>
    <name evidence="1" type="ORF">RND71_009494</name>
</gene>
<evidence type="ECO:0000313" key="1">
    <source>
        <dbReference type="EMBL" id="KAK4370019.1"/>
    </source>
</evidence>
<organism evidence="1 2">
    <name type="scientific">Anisodus tanguticus</name>
    <dbReference type="NCBI Taxonomy" id="243964"/>
    <lineage>
        <taxon>Eukaryota</taxon>
        <taxon>Viridiplantae</taxon>
        <taxon>Streptophyta</taxon>
        <taxon>Embryophyta</taxon>
        <taxon>Tracheophyta</taxon>
        <taxon>Spermatophyta</taxon>
        <taxon>Magnoliopsida</taxon>
        <taxon>eudicotyledons</taxon>
        <taxon>Gunneridae</taxon>
        <taxon>Pentapetalae</taxon>
        <taxon>asterids</taxon>
        <taxon>lamiids</taxon>
        <taxon>Solanales</taxon>
        <taxon>Solanaceae</taxon>
        <taxon>Solanoideae</taxon>
        <taxon>Hyoscyameae</taxon>
        <taxon>Anisodus</taxon>
    </lineage>
</organism>
<dbReference type="AlphaFoldDB" id="A0AAE1SFY0"/>
<comment type="caution">
    <text evidence="1">The sequence shown here is derived from an EMBL/GenBank/DDBJ whole genome shotgun (WGS) entry which is preliminary data.</text>
</comment>
<dbReference type="PANTHER" id="PTHR31973">
    <property type="entry name" value="POLYPROTEIN, PUTATIVE-RELATED"/>
    <property type="match status" value="1"/>
</dbReference>
<reference evidence="1" key="1">
    <citation type="submission" date="2023-12" db="EMBL/GenBank/DDBJ databases">
        <title>Genome assembly of Anisodus tanguticus.</title>
        <authorList>
            <person name="Wang Y.-J."/>
        </authorList>
    </citation>
    <scope>NUCLEOTIDE SEQUENCE</scope>
    <source>
        <strain evidence="1">KB-2021</strain>
        <tissue evidence="1">Leaf</tissue>
    </source>
</reference>
<dbReference type="Proteomes" id="UP001291623">
    <property type="component" value="Unassembled WGS sequence"/>
</dbReference>